<name>A0A834LZI6_RHOSS</name>
<protein>
    <submittedName>
        <fullName evidence="2">Uncharacterized protein</fullName>
    </submittedName>
</protein>
<evidence type="ECO:0000313" key="2">
    <source>
        <dbReference type="EMBL" id="KAF7154125.1"/>
    </source>
</evidence>
<keyword evidence="3" id="KW-1185">Reference proteome</keyword>
<accession>A0A834LZI6</accession>
<organism evidence="2 3">
    <name type="scientific">Rhododendron simsii</name>
    <name type="common">Sims's rhododendron</name>
    <dbReference type="NCBI Taxonomy" id="118357"/>
    <lineage>
        <taxon>Eukaryota</taxon>
        <taxon>Viridiplantae</taxon>
        <taxon>Streptophyta</taxon>
        <taxon>Embryophyta</taxon>
        <taxon>Tracheophyta</taxon>
        <taxon>Spermatophyta</taxon>
        <taxon>Magnoliopsida</taxon>
        <taxon>eudicotyledons</taxon>
        <taxon>Gunneridae</taxon>
        <taxon>Pentapetalae</taxon>
        <taxon>asterids</taxon>
        <taxon>Ericales</taxon>
        <taxon>Ericaceae</taxon>
        <taxon>Ericoideae</taxon>
        <taxon>Rhodoreae</taxon>
        <taxon>Rhododendron</taxon>
    </lineage>
</organism>
<comment type="caution">
    <text evidence="2">The sequence shown here is derived from an EMBL/GenBank/DDBJ whole genome shotgun (WGS) entry which is preliminary data.</text>
</comment>
<evidence type="ECO:0000313" key="3">
    <source>
        <dbReference type="Proteomes" id="UP000626092"/>
    </source>
</evidence>
<dbReference type="Proteomes" id="UP000626092">
    <property type="component" value="Unassembled WGS sequence"/>
</dbReference>
<dbReference type="EMBL" id="WJXA01000001">
    <property type="protein sequence ID" value="KAF7154125.1"/>
    <property type="molecule type" value="Genomic_DNA"/>
</dbReference>
<gene>
    <name evidence="2" type="ORF">RHSIM_Rhsim01G0162000</name>
</gene>
<sequence length="143" mass="15366">MSSCGGLLEWMATKAGFNVPSKTRIIVNASVVSNYVLDHPSEEHKVGKMKNKVDPNTVEGQPAVHIDEQELESESTSELVPREVETGAPITSPPVMTSIPEDTHVTPVDETIDVEKEEVGGRLSTVPLLILGPGDSLIPPFVL</sequence>
<dbReference type="AlphaFoldDB" id="A0A834LZI6"/>
<reference evidence="2" key="1">
    <citation type="submission" date="2019-11" db="EMBL/GenBank/DDBJ databases">
        <authorList>
            <person name="Liu Y."/>
            <person name="Hou J."/>
            <person name="Li T.-Q."/>
            <person name="Guan C.-H."/>
            <person name="Wu X."/>
            <person name="Wu H.-Z."/>
            <person name="Ling F."/>
            <person name="Zhang R."/>
            <person name="Shi X.-G."/>
            <person name="Ren J.-P."/>
            <person name="Chen E.-F."/>
            <person name="Sun J.-M."/>
        </authorList>
    </citation>
    <scope>NUCLEOTIDE SEQUENCE</scope>
    <source>
        <strain evidence="2">Adult_tree_wgs_1</strain>
        <tissue evidence="2">Leaves</tissue>
    </source>
</reference>
<proteinExistence type="predicted"/>
<feature type="region of interest" description="Disordered" evidence="1">
    <location>
        <begin position="68"/>
        <end position="102"/>
    </location>
</feature>
<evidence type="ECO:0000256" key="1">
    <source>
        <dbReference type="SAM" id="MobiDB-lite"/>
    </source>
</evidence>